<organism evidence="8 9">
    <name type="scientific">Frankliniella occidentalis</name>
    <name type="common">Western flower thrips</name>
    <name type="synonym">Euthrips occidentalis</name>
    <dbReference type="NCBI Taxonomy" id="133901"/>
    <lineage>
        <taxon>Eukaryota</taxon>
        <taxon>Metazoa</taxon>
        <taxon>Ecdysozoa</taxon>
        <taxon>Arthropoda</taxon>
        <taxon>Hexapoda</taxon>
        <taxon>Insecta</taxon>
        <taxon>Pterygota</taxon>
        <taxon>Neoptera</taxon>
        <taxon>Paraneoptera</taxon>
        <taxon>Thysanoptera</taxon>
        <taxon>Terebrantia</taxon>
        <taxon>Thripoidea</taxon>
        <taxon>Thripidae</taxon>
        <taxon>Frankliniella</taxon>
    </lineage>
</organism>
<dbReference type="Gene3D" id="1.20.1250.20">
    <property type="entry name" value="MFS general substrate transporter like domains"/>
    <property type="match status" value="1"/>
</dbReference>
<dbReference type="Pfam" id="PF00083">
    <property type="entry name" value="Sugar_tr"/>
    <property type="match status" value="1"/>
</dbReference>
<dbReference type="OrthoDB" id="4142200at2759"/>
<evidence type="ECO:0000256" key="5">
    <source>
        <dbReference type="ARBA" id="ARBA00023136"/>
    </source>
</evidence>
<reference evidence="9" key="1">
    <citation type="submission" date="2025-08" db="UniProtKB">
        <authorList>
            <consortium name="RefSeq"/>
        </authorList>
    </citation>
    <scope>IDENTIFICATION</scope>
    <source>
        <tissue evidence="9">Whole organism</tissue>
    </source>
</reference>
<keyword evidence="6" id="KW-0325">Glycoprotein</keyword>
<evidence type="ECO:0000256" key="4">
    <source>
        <dbReference type="ARBA" id="ARBA00022989"/>
    </source>
</evidence>
<comment type="subcellular location">
    <subcellularLocation>
        <location evidence="1">Cell membrane</location>
        <topology evidence="1">Multi-pass membrane protein</topology>
    </subcellularLocation>
</comment>
<dbReference type="PRINTS" id="PR00171">
    <property type="entry name" value="SUGRTRNSPORT"/>
</dbReference>
<dbReference type="InterPro" id="IPR036259">
    <property type="entry name" value="MFS_trans_sf"/>
</dbReference>
<evidence type="ECO:0000256" key="2">
    <source>
        <dbReference type="ARBA" id="ARBA00022475"/>
    </source>
</evidence>
<dbReference type="SUPFAM" id="SSF103473">
    <property type="entry name" value="MFS general substrate transporter"/>
    <property type="match status" value="1"/>
</dbReference>
<keyword evidence="2" id="KW-1003">Cell membrane</keyword>
<dbReference type="InterPro" id="IPR005829">
    <property type="entry name" value="Sugar_transporter_CS"/>
</dbReference>
<sequence length="506" mass="53020">MASNDVTAILEDDAVQAAGVSTIRITTKDELAAAEAAVESGTVDGPVQSRRWAQYLAATTAALVGMAGGTVLAWTSPALPLLAQADSPIHLTENEASWVGSVMPLGAVLGAPPAGYLAQRLGRKTAVLSLSVHFLLSWALVLTTHSALGLYAARLLAGFALGGVCVACPIYINEVAEDEVRGTCSAMLQVMMNAGMLFSYAVGAAESYVLLAAACAAVPALFLVLFAWMPETPAALLNGAGGEEAATRSLCWLRRWTPGVHSAALEAELVKLRRAQAVAKAETTSGESLFARMRRPSAIRALTVALGLITGQQLSGVCVVVFHAETIFRAVGGSIPPSAATVSVGLVLFATSYITTLAVDRVDRRVLLIVSATFMGLSLATLAAFFQLQAHPSLIDMQPFAWLPVLAIMCAVAAFCLGLGPLPWTVMAELLPMDIVGPAGAVVSSACWTLSFTTTKSYQYLVDYLGMDSTFWLFSGCCGVTVVFVLFLVPETRGKSLQAIQIELTS</sequence>
<evidence type="ECO:0000313" key="8">
    <source>
        <dbReference type="Proteomes" id="UP000504606"/>
    </source>
</evidence>
<dbReference type="InterPro" id="IPR020846">
    <property type="entry name" value="MFS_dom"/>
</dbReference>
<dbReference type="GO" id="GO:0022857">
    <property type="term" value="F:transmembrane transporter activity"/>
    <property type="evidence" value="ECO:0007669"/>
    <property type="project" value="InterPro"/>
</dbReference>
<evidence type="ECO:0000256" key="6">
    <source>
        <dbReference type="ARBA" id="ARBA00023180"/>
    </source>
</evidence>
<dbReference type="KEGG" id="foc:113206022"/>
<dbReference type="PANTHER" id="PTHR48021:SF47">
    <property type="entry name" value="GH17672P"/>
    <property type="match status" value="1"/>
</dbReference>
<accession>A0A6J1S9E8</accession>
<dbReference type="FunFam" id="1.20.1250.20:FF:000055">
    <property type="entry name" value="Facilitated trehalose transporter Tret1-2 homolog"/>
    <property type="match status" value="1"/>
</dbReference>
<gene>
    <name evidence="9" type="primary">LOC113206022</name>
</gene>
<evidence type="ECO:0000313" key="9">
    <source>
        <dbReference type="RefSeq" id="XP_052126987.1"/>
    </source>
</evidence>
<keyword evidence="4" id="KW-1133">Transmembrane helix</keyword>
<dbReference type="GeneID" id="113206022"/>
<dbReference type="PANTHER" id="PTHR48021">
    <property type="match status" value="1"/>
</dbReference>
<protein>
    <submittedName>
        <fullName evidence="9">Facilitated trehalose transporter Tret1-2 homolog</fullName>
    </submittedName>
</protein>
<evidence type="ECO:0000256" key="3">
    <source>
        <dbReference type="ARBA" id="ARBA00022692"/>
    </source>
</evidence>
<dbReference type="AlphaFoldDB" id="A0A6J1S9E8"/>
<dbReference type="InterPro" id="IPR003663">
    <property type="entry name" value="Sugar/inositol_transpt"/>
</dbReference>
<evidence type="ECO:0000256" key="7">
    <source>
        <dbReference type="ARBA" id="ARBA00024348"/>
    </source>
</evidence>
<dbReference type="PROSITE" id="PS50850">
    <property type="entry name" value="MFS"/>
    <property type="match status" value="1"/>
</dbReference>
<dbReference type="GO" id="GO:0005886">
    <property type="term" value="C:plasma membrane"/>
    <property type="evidence" value="ECO:0007669"/>
    <property type="project" value="UniProtKB-SubCell"/>
</dbReference>
<keyword evidence="8" id="KW-1185">Reference proteome</keyword>
<dbReference type="InterPro" id="IPR050549">
    <property type="entry name" value="MFS_Trehalose_Transporter"/>
</dbReference>
<name>A0A6J1S9E8_FRAOC</name>
<dbReference type="Proteomes" id="UP000504606">
    <property type="component" value="Unplaced"/>
</dbReference>
<proteinExistence type="inferred from homology"/>
<keyword evidence="3" id="KW-0812">Transmembrane</keyword>
<comment type="similarity">
    <text evidence="7">Belongs to the major facilitator superfamily. Sugar transporter (TC 2.A.1.1) family. Trehalose transporter subfamily.</text>
</comment>
<dbReference type="RefSeq" id="XP_052126987.1">
    <property type="nucleotide sequence ID" value="XM_052271027.1"/>
</dbReference>
<dbReference type="PROSITE" id="PS00217">
    <property type="entry name" value="SUGAR_TRANSPORT_2"/>
    <property type="match status" value="1"/>
</dbReference>
<keyword evidence="5" id="KW-0472">Membrane</keyword>
<evidence type="ECO:0000256" key="1">
    <source>
        <dbReference type="ARBA" id="ARBA00004651"/>
    </source>
</evidence>
<dbReference type="InterPro" id="IPR005828">
    <property type="entry name" value="MFS_sugar_transport-like"/>
</dbReference>